<dbReference type="Pfam" id="PF13529">
    <property type="entry name" value="Peptidase_C39_2"/>
    <property type="match status" value="1"/>
</dbReference>
<evidence type="ECO:0000259" key="3">
    <source>
        <dbReference type="Pfam" id="PF13529"/>
    </source>
</evidence>
<protein>
    <submittedName>
        <fullName evidence="5">DUF4142 domain-containing protein</fullName>
    </submittedName>
</protein>
<dbReference type="AlphaFoldDB" id="A0A7W3XVZ3"/>
<keyword evidence="2" id="KW-0812">Transmembrane</keyword>
<dbReference type="Pfam" id="PF13628">
    <property type="entry name" value="DUF4142"/>
    <property type="match status" value="1"/>
</dbReference>
<keyword evidence="6" id="KW-1185">Reference proteome</keyword>
<organism evidence="5 6">
    <name type="scientific">Streptomyces calidiresistens</name>
    <dbReference type="NCBI Taxonomy" id="1485586"/>
    <lineage>
        <taxon>Bacteria</taxon>
        <taxon>Bacillati</taxon>
        <taxon>Actinomycetota</taxon>
        <taxon>Actinomycetes</taxon>
        <taxon>Kitasatosporales</taxon>
        <taxon>Streptomycetaceae</taxon>
        <taxon>Streptomyces</taxon>
    </lineage>
</organism>
<evidence type="ECO:0000256" key="1">
    <source>
        <dbReference type="SAM" id="MobiDB-lite"/>
    </source>
</evidence>
<comment type="caution">
    <text evidence="5">The sequence shown here is derived from an EMBL/GenBank/DDBJ whole genome shotgun (WGS) entry which is preliminary data.</text>
</comment>
<reference evidence="6" key="1">
    <citation type="submission" date="2019-10" db="EMBL/GenBank/DDBJ databases">
        <title>Streptomyces sp. nov., a novel actinobacterium isolated from alkaline environment.</title>
        <authorList>
            <person name="Golinska P."/>
        </authorList>
    </citation>
    <scope>NUCLEOTIDE SEQUENCE [LARGE SCALE GENOMIC DNA]</scope>
    <source>
        <strain evidence="6">DSM 42108</strain>
    </source>
</reference>
<evidence type="ECO:0000313" key="6">
    <source>
        <dbReference type="Proteomes" id="UP000530234"/>
    </source>
</evidence>
<dbReference type="InterPro" id="IPR039564">
    <property type="entry name" value="Peptidase_C39-like"/>
</dbReference>
<gene>
    <name evidence="5" type="ORF">FOE67_06930</name>
</gene>
<feature type="transmembrane region" description="Helical" evidence="2">
    <location>
        <begin position="12"/>
        <end position="38"/>
    </location>
</feature>
<sequence>MRLVPRRSGIGGAFTSAHTVGTGMVIAALALTMAALLIPVRLFEGTAVAGPGGLIIDDGLGTLTTQYGPLTPTDRDFVRKVRSAGLWEGPAGRQAQERGQSESVRIAGNHLVDGHNLLDELAIETGRVLGIELPNQPTAQQRAWLAELEAAPIDQYEVLFANILRRAHGRVFTLVALVRAETQNSLVRELANQANETVLDHITVLENTGLVDYGALDDDGIGSISKRVAGPRSPRRARRTATGCGRRRPDGRPVGRPGGRSTDEPPVPTSGGGRRVVPREGAADARWTSPWLRPAVPADEIIVSWNAETPPGTGVRIEAEVRYSDTGRSPRYTLAEWALHDTDLDPRRASVAGQGDGTSRVLTDTIALDDAEGPVRMTGCRLRVTFLRAPGGARSVRVPILRRLAVMASDVPVRDTVPAVPPGPARGIELDVPAWSQYVHTGRHPEYAGGGEAWCSPASTQMVLAHHGHAPDPAALADHDPDHDDPWICHAARHTYDHVYRGCGNWPFNTAYAAHHPGLAAVVTRLASLEPLEHLIAAGLPVITSQSFRAEELPGAGYNTPGHLLVVAGFTADGDVVVRDPAGRDNSDVRRIYPRRAFETVWLRTRRPLAGGGTGSGSGGVCYLVHPLRPTAAQRAALRLAGMR</sequence>
<evidence type="ECO:0000313" key="5">
    <source>
        <dbReference type="EMBL" id="MBB0229251.1"/>
    </source>
</evidence>
<feature type="domain" description="Peptidase C39-like" evidence="3">
    <location>
        <begin position="430"/>
        <end position="582"/>
    </location>
</feature>
<dbReference type="Proteomes" id="UP000530234">
    <property type="component" value="Unassembled WGS sequence"/>
</dbReference>
<dbReference type="EMBL" id="VKHS01000101">
    <property type="protein sequence ID" value="MBB0229251.1"/>
    <property type="molecule type" value="Genomic_DNA"/>
</dbReference>
<dbReference type="InterPro" id="IPR025419">
    <property type="entry name" value="DUF4142"/>
</dbReference>
<proteinExistence type="predicted"/>
<evidence type="ECO:0000256" key="2">
    <source>
        <dbReference type="SAM" id="Phobius"/>
    </source>
</evidence>
<feature type="domain" description="DUF4142" evidence="4">
    <location>
        <begin position="73"/>
        <end position="203"/>
    </location>
</feature>
<dbReference type="RefSeq" id="WP_182661558.1">
    <property type="nucleotide sequence ID" value="NZ_VKHS01000101.1"/>
</dbReference>
<evidence type="ECO:0000259" key="4">
    <source>
        <dbReference type="Pfam" id="PF13628"/>
    </source>
</evidence>
<keyword evidence="2" id="KW-1133">Transmembrane helix</keyword>
<accession>A0A7W3XVZ3</accession>
<keyword evidence="2" id="KW-0472">Membrane</keyword>
<dbReference type="InterPro" id="IPR039563">
    <property type="entry name" value="Peptidase_C39_single_dom"/>
</dbReference>
<feature type="region of interest" description="Disordered" evidence="1">
    <location>
        <begin position="222"/>
        <end position="290"/>
    </location>
</feature>
<name>A0A7W3XVZ3_9ACTN</name>
<dbReference type="CDD" id="cd02549">
    <property type="entry name" value="Peptidase_C39A"/>
    <property type="match status" value="1"/>
</dbReference>
<dbReference type="Gene3D" id="3.90.70.10">
    <property type="entry name" value="Cysteine proteinases"/>
    <property type="match status" value="1"/>
</dbReference>